<name>A0A660LEX1_9ACTN</name>
<evidence type="ECO:0000313" key="3">
    <source>
        <dbReference type="Proteomes" id="UP000278962"/>
    </source>
</evidence>
<feature type="compositionally biased region" description="Low complexity" evidence="1">
    <location>
        <begin position="160"/>
        <end position="170"/>
    </location>
</feature>
<dbReference type="OrthoDB" id="10016027at2"/>
<evidence type="ECO:0000256" key="1">
    <source>
        <dbReference type="SAM" id="MobiDB-lite"/>
    </source>
</evidence>
<dbReference type="Proteomes" id="UP000278962">
    <property type="component" value="Unassembled WGS sequence"/>
</dbReference>
<evidence type="ECO:0008006" key="4">
    <source>
        <dbReference type="Google" id="ProtNLM"/>
    </source>
</evidence>
<feature type="compositionally biased region" description="Low complexity" evidence="1">
    <location>
        <begin position="25"/>
        <end position="45"/>
    </location>
</feature>
<evidence type="ECO:0000313" key="2">
    <source>
        <dbReference type="EMBL" id="RKQ93632.1"/>
    </source>
</evidence>
<feature type="compositionally biased region" description="Basic and acidic residues" evidence="1">
    <location>
        <begin position="1"/>
        <end position="11"/>
    </location>
</feature>
<protein>
    <recommendedName>
        <fullName evidence="4">Colicin import membrane protein</fullName>
    </recommendedName>
</protein>
<keyword evidence="3" id="KW-1185">Reference proteome</keyword>
<accession>A0A660LEX1</accession>
<feature type="compositionally biased region" description="Basic and acidic residues" evidence="1">
    <location>
        <begin position="46"/>
        <end position="130"/>
    </location>
</feature>
<feature type="region of interest" description="Disordered" evidence="1">
    <location>
        <begin position="1"/>
        <end position="186"/>
    </location>
</feature>
<reference evidence="2 3" key="1">
    <citation type="submission" date="2018-10" db="EMBL/GenBank/DDBJ databases">
        <title>Genomic Encyclopedia of Archaeal and Bacterial Type Strains, Phase II (KMG-II): from individual species to whole genera.</title>
        <authorList>
            <person name="Goeker M."/>
        </authorList>
    </citation>
    <scope>NUCLEOTIDE SEQUENCE [LARGE SCALE GENOMIC DNA]</scope>
    <source>
        <strain evidence="2 3">DSM 14954</strain>
    </source>
</reference>
<organism evidence="2 3">
    <name type="scientific">Solirubrobacter pauli</name>
    <dbReference type="NCBI Taxonomy" id="166793"/>
    <lineage>
        <taxon>Bacteria</taxon>
        <taxon>Bacillati</taxon>
        <taxon>Actinomycetota</taxon>
        <taxon>Thermoleophilia</taxon>
        <taxon>Solirubrobacterales</taxon>
        <taxon>Solirubrobacteraceae</taxon>
        <taxon>Solirubrobacter</taxon>
    </lineage>
</organism>
<dbReference type="EMBL" id="RBIL01000001">
    <property type="protein sequence ID" value="RKQ93632.1"/>
    <property type="molecule type" value="Genomic_DNA"/>
</dbReference>
<gene>
    <name evidence="2" type="ORF">C8N24_3502</name>
</gene>
<comment type="caution">
    <text evidence="2">The sequence shown here is derived from an EMBL/GenBank/DDBJ whole genome shotgun (WGS) entry which is preliminary data.</text>
</comment>
<dbReference type="AlphaFoldDB" id="A0A660LEX1"/>
<feature type="compositionally biased region" description="Basic and acidic residues" evidence="1">
    <location>
        <begin position="174"/>
        <end position="186"/>
    </location>
</feature>
<sequence>MSSNDPDRTQEWDAPPDLEPPGKPAQAGSAAAGSTAAEAEAAAAAREAEAQAERTRAEARGAELRAELRETDARRAEEETAKAHEEAEAARRQEEKQTRKERRARQEAERAEAEAQRAREQAGNAERLKVESSTPAKEAPATVSGANVMSPGLGSDTDPAVAASAAGGSAYRAPVEKETGEGSPFDRPEVLAGAVFVGAFLFARIFKRLVD</sequence>
<dbReference type="RefSeq" id="WP_121251938.1">
    <property type="nucleotide sequence ID" value="NZ_RBIL01000001.1"/>
</dbReference>
<proteinExistence type="predicted"/>